<accession>A0AAV9TCP3</accession>
<comment type="caution">
    <text evidence="3">The sequence shown here is derived from an EMBL/GenBank/DDBJ whole genome shotgun (WGS) entry which is preliminary data.</text>
</comment>
<dbReference type="Proteomes" id="UP001327957">
    <property type="component" value="Unassembled WGS sequence"/>
</dbReference>
<gene>
    <name evidence="3" type="ORF">QIS74_07361</name>
</gene>
<keyword evidence="4" id="KW-1185">Reference proteome</keyword>
<feature type="compositionally biased region" description="Basic and acidic residues" evidence="1">
    <location>
        <begin position="561"/>
        <end position="577"/>
    </location>
</feature>
<feature type="domain" description="MACPF" evidence="2">
    <location>
        <begin position="445"/>
        <end position="608"/>
    </location>
</feature>
<organism evidence="3 4">
    <name type="scientific">Colletotrichum tabaci</name>
    <dbReference type="NCBI Taxonomy" id="1209068"/>
    <lineage>
        <taxon>Eukaryota</taxon>
        <taxon>Fungi</taxon>
        <taxon>Dikarya</taxon>
        <taxon>Ascomycota</taxon>
        <taxon>Pezizomycotina</taxon>
        <taxon>Sordariomycetes</taxon>
        <taxon>Hypocreomycetidae</taxon>
        <taxon>Glomerellales</taxon>
        <taxon>Glomerellaceae</taxon>
        <taxon>Colletotrichum</taxon>
        <taxon>Colletotrichum destructivum species complex</taxon>
    </lineage>
</organism>
<dbReference type="EMBL" id="JASAOK010000039">
    <property type="protein sequence ID" value="KAK6217247.1"/>
    <property type="molecule type" value="Genomic_DNA"/>
</dbReference>
<evidence type="ECO:0000313" key="4">
    <source>
        <dbReference type="Proteomes" id="UP001327957"/>
    </source>
</evidence>
<evidence type="ECO:0000313" key="3">
    <source>
        <dbReference type="EMBL" id="KAK6217247.1"/>
    </source>
</evidence>
<dbReference type="AlphaFoldDB" id="A0AAV9TCP3"/>
<proteinExistence type="predicted"/>
<feature type="region of interest" description="Disordered" evidence="1">
    <location>
        <begin position="556"/>
        <end position="577"/>
    </location>
</feature>
<reference evidence="3 4" key="1">
    <citation type="submission" date="2023-04" db="EMBL/GenBank/DDBJ databases">
        <title>Colletotrichum tabacum stain YC1 causing leaf anthracnose on Nicotiana tabacum(L.) cv.</title>
        <authorList>
            <person name="Ji Z."/>
            <person name="Wang M."/>
            <person name="Zhang J."/>
            <person name="Wang N."/>
            <person name="Zhou Z."/>
        </authorList>
    </citation>
    <scope>NUCLEOTIDE SEQUENCE [LARGE SCALE GENOMIC DNA]</scope>
    <source>
        <strain evidence="3 4">YC1</strain>
    </source>
</reference>
<protein>
    <recommendedName>
        <fullName evidence="2">MACPF domain-containing protein</fullName>
    </recommendedName>
</protein>
<dbReference type="InterPro" id="IPR020864">
    <property type="entry name" value="MACPF"/>
</dbReference>
<dbReference type="Pfam" id="PF01823">
    <property type="entry name" value="MACPF"/>
    <property type="match status" value="1"/>
</dbReference>
<evidence type="ECO:0000259" key="2">
    <source>
        <dbReference type="Pfam" id="PF01823"/>
    </source>
</evidence>
<sequence length="942" mass="104433">MAGLPLSPPPSGSDKTFNDVTRTLLDRNTIVTFQRIGKPIPAPGSNTISGPFLSQEAGTIGFSVLLQKCGISDDAGMKDVSMAKIKDGMRRIGLAKEFDIWSSPTSKLLDYDLSFLDYLDQVSRLSKAPELSMQVYYGLRKDHDQQTVQEIYQSGNFVIKLIQIKDGKSQGVGSIRVMEAHPKEANCDRLDPERLQSQTLGDFRKIIPTMSQLISKHQFCLLDETPVADATLFKDYVDLLDETYPYESNVPAISLRFKQMVSPFTDGDKAKAALAALGINQPVQKNEVPTSFSSMASGAYSDKPQASLVAQEMLKIEMTQNASYPSALDELQWSLVIRNCQVMHGWYTDTTNNQYKMAPKPAFALRPGLNLEYAPSRGNGSVSGIPVADAIPNYGVTDGSKIDVVIAESDMRNSLVRNNFEKSSMDSKIAMGYSGLGVAIGTGTSSDAQNSQSSERNRSTKRMIGKYMLPRVTLFLNADDLVPTREFAENIEHIRKTKDVAEIRKFHRKFGQFFCHEVTLGGMLVSTKTLTDDEMVEQDKNRDMFKHAIGLTVSSPVEVGGDSKSETARGSDQDLSRSYKASSNDVVFEAVGGNTILASNPGQWCPTVGNHVNWRVIERAESRLIIDSLVDIGDPRFTNAADAFSGATPGPATKGISIPKLNKILAQLRFKTKITSEKTHYLYHNIHNPIVAQTKSERKVSPPRFQGPRAAPYVSSWESKDGIWVITPTFDTRYGLSRQSQLVDGSTVTISSARSPQSPWFLSVLRTNAGLFMPCMTTSEQFVWRVREVLRPSSSSKTTVGERPSLQPLKHDAWLCLTFDYDDNPRGFRDFKDDDRGSRNVEFPESESRQLVLVEAPNKSDSWEDRGVLLLSNGDDLKPDSSPRVMTLDDVEISVKIAQFRIDVRDGMDDDYDILEMIGGEIEAQYEAQQKKMKSKGQGVSD</sequence>
<evidence type="ECO:0000256" key="1">
    <source>
        <dbReference type="SAM" id="MobiDB-lite"/>
    </source>
</evidence>
<name>A0AAV9TCP3_9PEZI</name>